<evidence type="ECO:0000256" key="1">
    <source>
        <dbReference type="SAM" id="Phobius"/>
    </source>
</evidence>
<dbReference type="Proteomes" id="UP001530315">
    <property type="component" value="Unassembled WGS sequence"/>
</dbReference>
<accession>A0ABD3PWT5</accession>
<keyword evidence="1" id="KW-1133">Transmembrane helix</keyword>
<gene>
    <name evidence="3" type="ORF">ACHAW5_005585</name>
</gene>
<keyword evidence="1" id="KW-0812">Transmembrane</keyword>
<feature type="signal peptide" evidence="2">
    <location>
        <begin position="1"/>
        <end position="19"/>
    </location>
</feature>
<evidence type="ECO:0000313" key="3">
    <source>
        <dbReference type="EMBL" id="KAL3792470.1"/>
    </source>
</evidence>
<feature type="chain" id="PRO_5044812454" evidence="2">
    <location>
        <begin position="20"/>
        <end position="505"/>
    </location>
</feature>
<keyword evidence="2" id="KW-0732">Signal</keyword>
<dbReference type="EMBL" id="JALLAZ020000554">
    <property type="protein sequence ID" value="KAL3792470.1"/>
    <property type="molecule type" value="Genomic_DNA"/>
</dbReference>
<protein>
    <submittedName>
        <fullName evidence="3">Uncharacterized protein</fullName>
    </submittedName>
</protein>
<keyword evidence="1" id="KW-0472">Membrane</keyword>
<dbReference type="AlphaFoldDB" id="A0ABD3PWT5"/>
<feature type="transmembrane region" description="Helical" evidence="1">
    <location>
        <begin position="308"/>
        <end position="327"/>
    </location>
</feature>
<evidence type="ECO:0000313" key="4">
    <source>
        <dbReference type="Proteomes" id="UP001530315"/>
    </source>
</evidence>
<reference evidence="3 4" key="1">
    <citation type="submission" date="2024-10" db="EMBL/GenBank/DDBJ databases">
        <title>Updated reference genomes for cyclostephanoid diatoms.</title>
        <authorList>
            <person name="Roberts W.R."/>
            <person name="Alverson A.J."/>
        </authorList>
    </citation>
    <scope>NUCLEOTIDE SEQUENCE [LARGE SCALE GENOMIC DNA]</scope>
    <source>
        <strain evidence="3 4">AJA276-08</strain>
    </source>
</reference>
<comment type="caution">
    <text evidence="3">The sequence shown here is derived from an EMBL/GenBank/DDBJ whole genome shotgun (WGS) entry which is preliminary data.</text>
</comment>
<keyword evidence="4" id="KW-1185">Reference proteome</keyword>
<evidence type="ECO:0000256" key="2">
    <source>
        <dbReference type="SAM" id="SignalP"/>
    </source>
</evidence>
<proteinExistence type="predicted"/>
<name>A0ABD3PWT5_9STRA</name>
<organism evidence="3 4">
    <name type="scientific">Stephanodiscus triporus</name>
    <dbReference type="NCBI Taxonomy" id="2934178"/>
    <lineage>
        <taxon>Eukaryota</taxon>
        <taxon>Sar</taxon>
        <taxon>Stramenopiles</taxon>
        <taxon>Ochrophyta</taxon>
        <taxon>Bacillariophyta</taxon>
        <taxon>Coscinodiscophyceae</taxon>
        <taxon>Thalassiosirophycidae</taxon>
        <taxon>Stephanodiscales</taxon>
        <taxon>Stephanodiscaceae</taxon>
        <taxon>Stephanodiscus</taxon>
    </lineage>
</organism>
<sequence>MSSIVRSIVALVLAQYCCADSLHLPNNFNGDEASGSSALCMIDYSLGQADMYLMNPQTVKIPKTLPFATTHADGNVILTTTNYVAPPLIDWNLLATHASFAAAPVVAISRMISVIIGGASPQLMIIQGGKMASMPSPTILMCSALEECSTSHVSARGKEGTLAREEAILRGLGRADANQMTSQTLEISKTHSLAETYAIGNNALRNEDECALALAVEETINGLEDTACEAVIELSTNLGWAPMHWLYGNMHQIDHQLQDLLHSLVLYQAMSFVAISVISAVICFILGSIRLSKIIVSGRRIIMMKPSAVVMSLTLAACFAGHADASFNYSGGLCLKRASGLDRCTANDVQARVTNYTGPPNCTAGEIITINITTEITVTATNRYDLGIYLGINGANALSDQGNTSCLVQTLGESDSIHNDGRVNNTDGDDCWDLNDKNGTIVGFEINNFDYQCNAGEDGKAVLYACFAWDQNKNTYCPSICNSTSGQTLCLNPGTEAVSSAPPCQ</sequence>
<feature type="transmembrane region" description="Helical" evidence="1">
    <location>
        <begin position="265"/>
        <end position="287"/>
    </location>
</feature>